<feature type="domain" description="Pyrroline-5-carboxylate reductase dimerisation" evidence="11">
    <location>
        <begin position="158"/>
        <end position="255"/>
    </location>
</feature>
<dbReference type="InterPro" id="IPR029036">
    <property type="entry name" value="P5CR_dimer"/>
</dbReference>
<dbReference type="HAMAP" id="MF_01925">
    <property type="entry name" value="P5C_reductase"/>
    <property type="match status" value="1"/>
</dbReference>
<dbReference type="Gene3D" id="1.10.3730.10">
    <property type="entry name" value="ProC C-terminal domain-like"/>
    <property type="match status" value="1"/>
</dbReference>
<feature type="domain" description="Pyrroline-5-carboxylate reductase catalytic N-terminal" evidence="10">
    <location>
        <begin position="2"/>
        <end position="93"/>
    </location>
</feature>
<comment type="pathway">
    <text evidence="6 9">Amino-acid biosynthesis; L-proline biosynthesis; L-proline from L-glutamate 5-semialdehyde: step 1/1.</text>
</comment>
<dbReference type="PIRSF" id="PIRSF000193">
    <property type="entry name" value="Pyrrol-5-carb_rd"/>
    <property type="match status" value="1"/>
</dbReference>
<dbReference type="GO" id="GO:0055129">
    <property type="term" value="P:L-proline biosynthetic process"/>
    <property type="evidence" value="ECO:0007669"/>
    <property type="project" value="UniProtKB-UniRule"/>
</dbReference>
<evidence type="ECO:0000256" key="8">
    <source>
        <dbReference type="PIRSR" id="PIRSR000193-1"/>
    </source>
</evidence>
<dbReference type="InterPro" id="IPR028939">
    <property type="entry name" value="P5C_Rdtase_cat_N"/>
</dbReference>
<dbReference type="NCBIfam" id="TIGR00112">
    <property type="entry name" value="proC"/>
    <property type="match status" value="1"/>
</dbReference>
<dbReference type="UniPathway" id="UPA00098">
    <property type="reaction ID" value="UER00361"/>
</dbReference>
<keyword evidence="2 6" id="KW-0641">Proline biosynthesis</keyword>
<sequence>MRIAFIGGGKMVTEMVKGLNRSGLTRTDLGIWMRNKDKLQSFNAKHNITPLTKMSDITQYDAIILGVTPNNYREVTSKMAKQIREHHILISIVGGLSIQEIDDEFDEHPKIIRLMPNTPVGVNAGVLAMSKNEFVEKKEAKQVEEIMKRLGYTHWIDESLMHLMPAVTGSSPTFIYLLIEAMADNAVSEGLNRELAYQMVSEMIIGAGTMVRQTKAHPGVLKDQVTTPGGSTIQGVKMLEEKGFRDAISKAMDAINAFNKG</sequence>
<dbReference type="SUPFAM" id="SSF51735">
    <property type="entry name" value="NAD(P)-binding Rossmann-fold domains"/>
    <property type="match status" value="1"/>
</dbReference>
<comment type="catalytic activity">
    <reaction evidence="6">
        <text>L-proline + NAD(+) = (S)-1-pyrroline-5-carboxylate + NADH + 2 H(+)</text>
        <dbReference type="Rhea" id="RHEA:14105"/>
        <dbReference type="ChEBI" id="CHEBI:15378"/>
        <dbReference type="ChEBI" id="CHEBI:17388"/>
        <dbReference type="ChEBI" id="CHEBI:57540"/>
        <dbReference type="ChEBI" id="CHEBI:57945"/>
        <dbReference type="ChEBI" id="CHEBI:60039"/>
        <dbReference type="EC" id="1.5.1.2"/>
    </reaction>
</comment>
<dbReference type="PROSITE" id="PS00521">
    <property type="entry name" value="P5CR"/>
    <property type="match status" value="1"/>
</dbReference>
<keyword evidence="6" id="KW-0963">Cytoplasm</keyword>
<dbReference type="EMBL" id="PZJH01000006">
    <property type="protein sequence ID" value="RAK44054.1"/>
    <property type="molecule type" value="Genomic_DNA"/>
</dbReference>
<dbReference type="InterPro" id="IPR008927">
    <property type="entry name" value="6-PGluconate_DH-like_C_sf"/>
</dbReference>
<comment type="catalytic activity">
    <reaction evidence="6 9">
        <text>L-proline + NADP(+) = (S)-1-pyrroline-5-carboxylate + NADPH + 2 H(+)</text>
        <dbReference type="Rhea" id="RHEA:14109"/>
        <dbReference type="ChEBI" id="CHEBI:15378"/>
        <dbReference type="ChEBI" id="CHEBI:17388"/>
        <dbReference type="ChEBI" id="CHEBI:57783"/>
        <dbReference type="ChEBI" id="CHEBI:58349"/>
        <dbReference type="ChEBI" id="CHEBI:60039"/>
        <dbReference type="EC" id="1.5.1.2"/>
    </reaction>
</comment>
<dbReference type="EC" id="1.5.1.2" evidence="6 7"/>
<evidence type="ECO:0000259" key="10">
    <source>
        <dbReference type="Pfam" id="PF03807"/>
    </source>
</evidence>
<keyword evidence="3 6" id="KW-0521">NADP</keyword>
<evidence type="ECO:0000256" key="6">
    <source>
        <dbReference type="HAMAP-Rule" id="MF_01925"/>
    </source>
</evidence>
<evidence type="ECO:0000313" key="12">
    <source>
        <dbReference type="EMBL" id="RAK44054.1"/>
    </source>
</evidence>
<dbReference type="SUPFAM" id="SSF48179">
    <property type="entry name" value="6-phosphogluconate dehydrogenase C-terminal domain-like"/>
    <property type="match status" value="1"/>
</dbReference>
<reference evidence="12 13" key="1">
    <citation type="journal article" date="2018" name="Front. Microbiol.">
        <title>Description and Comparative Genomics of Macrococcus caseolyticus subsp. hominis subsp. nov., Macrococcus goetzii sp. nov., Macrococcus epidermidis sp. nov., and Macrococcus bohemicus sp. nov., Novel Macrococci From Human Clinical Material With Virulence Potential and Suspected Uptake of Foreign DNA by Natural Transformation.</title>
        <authorList>
            <person name="Maslanova I."/>
            <person name="Wertheimer Z."/>
            <person name="Sedlacek I."/>
            <person name="Svec P."/>
            <person name="Indrakova A."/>
            <person name="Kovarovic V."/>
            <person name="Schumann P."/>
            <person name="Sproer C."/>
            <person name="Kralova S."/>
            <person name="Sedo O."/>
            <person name="Kristofova L."/>
            <person name="Vrbovska V."/>
            <person name="Fuzik T."/>
            <person name="Petras P."/>
            <person name="Zdrahal Z."/>
            <person name="Ruzickova V."/>
            <person name="Doskar J."/>
            <person name="Pantucek R."/>
        </authorList>
    </citation>
    <scope>NUCLEOTIDE SEQUENCE [LARGE SCALE GENOMIC DNA]</scope>
    <source>
        <strain evidence="12 13">01/688</strain>
    </source>
</reference>
<comment type="similarity">
    <text evidence="1 6 9">Belongs to the pyrroline-5-carboxylate reductase family.</text>
</comment>
<dbReference type="Pfam" id="PF03807">
    <property type="entry name" value="F420_oxidored"/>
    <property type="match status" value="1"/>
</dbReference>
<evidence type="ECO:0000259" key="11">
    <source>
        <dbReference type="Pfam" id="PF14748"/>
    </source>
</evidence>
<comment type="function">
    <text evidence="5 6">Catalyzes the reduction of 1-pyrroline-5-carboxylate (PCA) to L-proline.</text>
</comment>
<accession>A0A327ZR85</accession>
<dbReference type="InterPro" id="IPR053790">
    <property type="entry name" value="P5CR-like_CS"/>
</dbReference>
<comment type="caution">
    <text evidence="12">The sequence shown here is derived from an EMBL/GenBank/DDBJ whole genome shotgun (WGS) entry which is preliminary data.</text>
</comment>
<evidence type="ECO:0000256" key="3">
    <source>
        <dbReference type="ARBA" id="ARBA00022857"/>
    </source>
</evidence>
<dbReference type="GO" id="GO:0005737">
    <property type="term" value="C:cytoplasm"/>
    <property type="evidence" value="ECO:0007669"/>
    <property type="project" value="UniProtKB-SubCell"/>
</dbReference>
<dbReference type="Pfam" id="PF14748">
    <property type="entry name" value="P5CR_dimer"/>
    <property type="match status" value="1"/>
</dbReference>
<evidence type="ECO:0000256" key="5">
    <source>
        <dbReference type="ARBA" id="ARBA00058118"/>
    </source>
</evidence>
<evidence type="ECO:0000313" key="13">
    <source>
        <dbReference type="Proteomes" id="UP000249808"/>
    </source>
</evidence>
<dbReference type="Gene3D" id="3.40.50.720">
    <property type="entry name" value="NAD(P)-binding Rossmann-like Domain"/>
    <property type="match status" value="1"/>
</dbReference>
<evidence type="ECO:0000256" key="1">
    <source>
        <dbReference type="ARBA" id="ARBA00005525"/>
    </source>
</evidence>
<dbReference type="FunFam" id="1.10.3730.10:FF:000001">
    <property type="entry name" value="Pyrroline-5-carboxylate reductase"/>
    <property type="match status" value="1"/>
</dbReference>
<dbReference type="PANTHER" id="PTHR11645">
    <property type="entry name" value="PYRROLINE-5-CARBOXYLATE REDUCTASE"/>
    <property type="match status" value="1"/>
</dbReference>
<feature type="binding site" evidence="8">
    <location>
        <begin position="6"/>
        <end position="11"/>
    </location>
    <ligand>
        <name>NADP(+)</name>
        <dbReference type="ChEBI" id="CHEBI:58349"/>
    </ligand>
</feature>
<keyword evidence="6 9" id="KW-0028">Amino-acid biosynthesis</keyword>
<dbReference type="InterPro" id="IPR036291">
    <property type="entry name" value="NAD(P)-bd_dom_sf"/>
</dbReference>
<dbReference type="GO" id="GO:0004735">
    <property type="term" value="F:pyrroline-5-carboxylate reductase activity"/>
    <property type="evidence" value="ECO:0007669"/>
    <property type="project" value="UniProtKB-UniRule"/>
</dbReference>
<evidence type="ECO:0000256" key="2">
    <source>
        <dbReference type="ARBA" id="ARBA00022650"/>
    </source>
</evidence>
<evidence type="ECO:0000256" key="4">
    <source>
        <dbReference type="ARBA" id="ARBA00023002"/>
    </source>
</evidence>
<evidence type="ECO:0000256" key="7">
    <source>
        <dbReference type="NCBIfam" id="TIGR00112"/>
    </source>
</evidence>
<dbReference type="Proteomes" id="UP000249808">
    <property type="component" value="Unassembled WGS sequence"/>
</dbReference>
<keyword evidence="13" id="KW-1185">Reference proteome</keyword>
<dbReference type="InterPro" id="IPR000304">
    <property type="entry name" value="Pyrroline-COOH_reductase"/>
</dbReference>
<dbReference type="AlphaFoldDB" id="A0A327ZR85"/>
<evidence type="ECO:0000256" key="9">
    <source>
        <dbReference type="RuleBase" id="RU003903"/>
    </source>
</evidence>
<proteinExistence type="inferred from homology"/>
<comment type="subcellular location">
    <subcellularLocation>
        <location evidence="6">Cytoplasm</location>
    </subcellularLocation>
</comment>
<keyword evidence="4 6" id="KW-0560">Oxidoreductase</keyword>
<protein>
    <recommendedName>
        <fullName evidence="6 7">Pyrroline-5-carboxylate reductase</fullName>
        <shortName evidence="6">P5C reductase</shortName>
        <shortName evidence="6">P5CR</shortName>
        <ecNumber evidence="6 7">1.5.1.2</ecNumber>
    </recommendedName>
    <alternativeName>
        <fullName evidence="6">PCA reductase</fullName>
    </alternativeName>
</protein>
<organism evidence="12 13">
    <name type="scientific">Macrococcus epidermidis</name>
    <dbReference type="NCBI Taxonomy" id="1902580"/>
    <lineage>
        <taxon>Bacteria</taxon>
        <taxon>Bacillati</taxon>
        <taxon>Bacillota</taxon>
        <taxon>Bacilli</taxon>
        <taxon>Bacillales</taxon>
        <taxon>Staphylococcaceae</taxon>
        <taxon>Macrococcus</taxon>
    </lineage>
</organism>
<name>A0A327ZR85_9STAP</name>
<dbReference type="RefSeq" id="WP_111716833.1">
    <property type="nucleotide sequence ID" value="NZ_CP073819.1"/>
</dbReference>
<gene>
    <name evidence="6 12" type="primary">proC</name>
    <name evidence="12" type="ORF">BHU61_10940</name>
</gene>
<dbReference type="PANTHER" id="PTHR11645:SF0">
    <property type="entry name" value="PYRROLINE-5-CARBOXYLATE REDUCTASE 3"/>
    <property type="match status" value="1"/>
</dbReference>